<reference evidence="1 2" key="1">
    <citation type="submission" date="2020-07" db="EMBL/GenBank/DDBJ databases">
        <title>Above-ground endophytic microbial communities from plants in different locations in the United States.</title>
        <authorList>
            <person name="Frank C."/>
        </authorList>
    </citation>
    <scope>NUCLEOTIDE SEQUENCE [LARGE SCALE GENOMIC DNA]</scope>
    <source>
        <strain evidence="1 2">WPL5_2</strain>
    </source>
</reference>
<accession>A0AAW3T1C7</accession>
<organism evidence="1 2">
    <name type="scientific">Curtobacterium pusillum</name>
    <dbReference type="NCBI Taxonomy" id="69373"/>
    <lineage>
        <taxon>Bacteria</taxon>
        <taxon>Bacillati</taxon>
        <taxon>Actinomycetota</taxon>
        <taxon>Actinomycetes</taxon>
        <taxon>Micrococcales</taxon>
        <taxon>Microbacteriaceae</taxon>
        <taxon>Curtobacterium</taxon>
    </lineage>
</organism>
<evidence type="ECO:0000313" key="2">
    <source>
        <dbReference type="Proteomes" id="UP000590225"/>
    </source>
</evidence>
<dbReference type="AlphaFoldDB" id="A0AAW3T1C7"/>
<proteinExistence type="predicted"/>
<sequence length="234" mass="25370">MLRRHSADRSGDLLLPLARQGRASGVDGVPDERVSWTPYPLREPRKYLHPSAGLISAHTSPVTRALLWANEMRGDRRLLTAESPVALVAGLLCLEPTAEWTPRRIPAYAVTPAAMRAQQSAWTAWALRRGLEISGEATGALPEDVVRALRAPKDARLGVALPEPWNVQWPPLYVTRQMLGVERRLPEGTIAVVGSPTGVLRVMQHAEMIRVGILQGDGRGGALSGRAEDGAPTP</sequence>
<protein>
    <submittedName>
        <fullName evidence="1">Uncharacterized protein</fullName>
    </submittedName>
</protein>
<dbReference type="Proteomes" id="UP000590225">
    <property type="component" value="Unassembled WGS sequence"/>
</dbReference>
<name>A0AAW3T1C7_9MICO</name>
<gene>
    <name evidence="1" type="ORF">FHW23_000078</name>
</gene>
<evidence type="ECO:0000313" key="1">
    <source>
        <dbReference type="EMBL" id="MBA8988846.1"/>
    </source>
</evidence>
<comment type="caution">
    <text evidence="1">The sequence shown here is derived from an EMBL/GenBank/DDBJ whole genome shotgun (WGS) entry which is preliminary data.</text>
</comment>
<dbReference type="EMBL" id="JACGXP010000001">
    <property type="protein sequence ID" value="MBA8988846.1"/>
    <property type="molecule type" value="Genomic_DNA"/>
</dbReference>